<feature type="signal peptide" evidence="13">
    <location>
        <begin position="1"/>
        <end position="32"/>
    </location>
</feature>
<dbReference type="AlphaFoldDB" id="A0A1J1J0M9"/>
<dbReference type="FunFam" id="1.20.90.10:FF:000002">
    <property type="entry name" value="Phospholipase A2 group III"/>
    <property type="match status" value="1"/>
</dbReference>
<accession>A0A1J1J0M9</accession>
<dbReference type="GO" id="GO:0050482">
    <property type="term" value="P:arachidonate secretion"/>
    <property type="evidence" value="ECO:0007669"/>
    <property type="project" value="InterPro"/>
</dbReference>
<gene>
    <name evidence="15" type="primary">PA3B</name>
    <name evidence="15" type="synonym">PA5</name>
    <name evidence="15" type="ORF">CLUMA_CG017487</name>
</gene>
<proteinExistence type="predicted"/>
<protein>
    <recommendedName>
        <fullName evidence="4">Phospholipase A2</fullName>
        <ecNumber evidence="3">3.1.1.4</ecNumber>
    </recommendedName>
    <alternativeName>
        <fullName evidence="12">Phosphatidylcholine 2-acylhydrolase</fullName>
    </alternativeName>
</protein>
<dbReference type="PANTHER" id="PTHR12253">
    <property type="entry name" value="RH14732P"/>
    <property type="match status" value="1"/>
</dbReference>
<evidence type="ECO:0000256" key="7">
    <source>
        <dbReference type="ARBA" id="ARBA00022801"/>
    </source>
</evidence>
<dbReference type="InterPro" id="IPR016090">
    <property type="entry name" value="PLA2-like_dom"/>
</dbReference>
<evidence type="ECO:0000313" key="15">
    <source>
        <dbReference type="EMBL" id="CRL04401.1"/>
    </source>
</evidence>
<keyword evidence="6" id="KW-0479">Metal-binding</keyword>
<keyword evidence="5" id="KW-0964">Secreted</keyword>
<dbReference type="Pfam" id="PF05826">
    <property type="entry name" value="Phospholip_A2_2"/>
    <property type="match status" value="1"/>
</dbReference>
<evidence type="ECO:0000256" key="5">
    <source>
        <dbReference type="ARBA" id="ARBA00022525"/>
    </source>
</evidence>
<keyword evidence="16" id="KW-1185">Reference proteome</keyword>
<evidence type="ECO:0000256" key="3">
    <source>
        <dbReference type="ARBA" id="ARBA00013278"/>
    </source>
</evidence>
<dbReference type="GO" id="GO:0005576">
    <property type="term" value="C:extracellular region"/>
    <property type="evidence" value="ECO:0007669"/>
    <property type="project" value="UniProtKB-SubCell"/>
</dbReference>
<feature type="domain" description="Phospholipase A2-like central" evidence="14">
    <location>
        <begin position="203"/>
        <end position="296"/>
    </location>
</feature>
<dbReference type="SUPFAM" id="SSF48619">
    <property type="entry name" value="Phospholipase A2, PLA2"/>
    <property type="match status" value="1"/>
</dbReference>
<sequence length="312" mass="35448">MSSQPTKQRLKKFIFVLISALFTVLTSKTANCKPTLPFSLPPAFQFSLPKFPTFQEIIEKRQIEAMKTYSGRRLAVDSLRMIYFNDQTIAIVELGPEKLLLSCELIEIYDDEEGAVLLRKLSRINQPMEINFYDMLKLMQQCNQVEKNQDASNRKAQRFAALYKRNGERDIIVSQAQTSSNNADDETRGVLAGNPFSVFSGVFPGTKWCGTGDIAKNFHDLGTEKNMDRCCRDHDICPVKVRAYQSRYNLTNNSIYTKSHCVCDDLLYECLKKTNTSASQVMGSIYFNLVQVPCIAEGPDGRMTFRNARDGF</sequence>
<name>A0A1J1J0M9_9DIPT</name>
<evidence type="ECO:0000256" key="12">
    <source>
        <dbReference type="ARBA" id="ARBA00029903"/>
    </source>
</evidence>
<evidence type="ECO:0000259" key="14">
    <source>
        <dbReference type="Pfam" id="PF05826"/>
    </source>
</evidence>
<dbReference type="Proteomes" id="UP000183832">
    <property type="component" value="Unassembled WGS sequence"/>
</dbReference>
<keyword evidence="9" id="KW-0442">Lipid degradation</keyword>
<comment type="cofactor">
    <cofactor evidence="1">
        <name>Ca(2+)</name>
        <dbReference type="ChEBI" id="CHEBI:29108"/>
    </cofactor>
</comment>
<dbReference type="STRING" id="568069.A0A1J1J0M9"/>
<comment type="subcellular location">
    <subcellularLocation>
        <location evidence="2">Secreted</location>
    </subcellularLocation>
</comment>
<dbReference type="EC" id="3.1.1.4" evidence="3"/>
<organism evidence="15 16">
    <name type="scientific">Clunio marinus</name>
    <dbReference type="NCBI Taxonomy" id="568069"/>
    <lineage>
        <taxon>Eukaryota</taxon>
        <taxon>Metazoa</taxon>
        <taxon>Ecdysozoa</taxon>
        <taxon>Arthropoda</taxon>
        <taxon>Hexapoda</taxon>
        <taxon>Insecta</taxon>
        <taxon>Pterygota</taxon>
        <taxon>Neoptera</taxon>
        <taxon>Endopterygota</taxon>
        <taxon>Diptera</taxon>
        <taxon>Nematocera</taxon>
        <taxon>Chironomoidea</taxon>
        <taxon>Chironomidae</taxon>
        <taxon>Clunio</taxon>
    </lineage>
</organism>
<dbReference type="GO" id="GO:0006644">
    <property type="term" value="P:phospholipid metabolic process"/>
    <property type="evidence" value="ECO:0007669"/>
    <property type="project" value="InterPro"/>
</dbReference>
<evidence type="ECO:0000256" key="4">
    <source>
        <dbReference type="ARBA" id="ARBA00021721"/>
    </source>
</evidence>
<evidence type="ECO:0000256" key="8">
    <source>
        <dbReference type="ARBA" id="ARBA00022837"/>
    </source>
</evidence>
<dbReference type="EMBL" id="CVRI01000063">
    <property type="protein sequence ID" value="CRL04401.1"/>
    <property type="molecule type" value="Genomic_DNA"/>
</dbReference>
<reference evidence="15 16" key="1">
    <citation type="submission" date="2015-04" db="EMBL/GenBank/DDBJ databases">
        <authorList>
            <person name="Syromyatnikov M.Y."/>
            <person name="Popov V.N."/>
        </authorList>
    </citation>
    <scope>NUCLEOTIDE SEQUENCE [LARGE SCALE GENOMIC DNA]</scope>
</reference>
<keyword evidence="13" id="KW-0732">Signal</keyword>
<keyword evidence="7" id="KW-0378">Hydrolase</keyword>
<evidence type="ECO:0000256" key="6">
    <source>
        <dbReference type="ARBA" id="ARBA00022723"/>
    </source>
</evidence>
<dbReference type="OrthoDB" id="6501032at2759"/>
<dbReference type="CDD" id="cd04704">
    <property type="entry name" value="PLA2_bee_venom_like"/>
    <property type="match status" value="1"/>
</dbReference>
<evidence type="ECO:0000256" key="9">
    <source>
        <dbReference type="ARBA" id="ARBA00022963"/>
    </source>
</evidence>
<evidence type="ECO:0000256" key="1">
    <source>
        <dbReference type="ARBA" id="ARBA00001913"/>
    </source>
</evidence>
<evidence type="ECO:0000256" key="11">
    <source>
        <dbReference type="ARBA" id="ARBA00023157"/>
    </source>
</evidence>
<keyword evidence="10" id="KW-0443">Lipid metabolism</keyword>
<dbReference type="Gene3D" id="1.20.90.10">
    <property type="entry name" value="Phospholipase A2 domain"/>
    <property type="match status" value="1"/>
</dbReference>
<dbReference type="GO" id="GO:0016042">
    <property type="term" value="P:lipid catabolic process"/>
    <property type="evidence" value="ECO:0007669"/>
    <property type="project" value="UniProtKB-KW"/>
</dbReference>
<dbReference type="InterPro" id="IPR036444">
    <property type="entry name" value="PLipase_A2_dom_sf"/>
</dbReference>
<evidence type="ECO:0000256" key="2">
    <source>
        <dbReference type="ARBA" id="ARBA00004613"/>
    </source>
</evidence>
<feature type="chain" id="PRO_5012678611" description="Phospholipase A2" evidence="13">
    <location>
        <begin position="33"/>
        <end position="312"/>
    </location>
</feature>
<dbReference type="GO" id="GO:0004623">
    <property type="term" value="F:phospholipase A2 activity"/>
    <property type="evidence" value="ECO:0007669"/>
    <property type="project" value="UniProtKB-EC"/>
</dbReference>
<evidence type="ECO:0000313" key="16">
    <source>
        <dbReference type="Proteomes" id="UP000183832"/>
    </source>
</evidence>
<keyword evidence="8" id="KW-0106">Calcium</keyword>
<evidence type="ECO:0000256" key="13">
    <source>
        <dbReference type="SAM" id="SignalP"/>
    </source>
</evidence>
<dbReference type="InterPro" id="IPR033113">
    <property type="entry name" value="PLA2_histidine"/>
</dbReference>
<dbReference type="GO" id="GO:0046872">
    <property type="term" value="F:metal ion binding"/>
    <property type="evidence" value="ECO:0007669"/>
    <property type="project" value="UniProtKB-KW"/>
</dbReference>
<keyword evidence="11" id="KW-1015">Disulfide bond</keyword>
<evidence type="ECO:0000256" key="10">
    <source>
        <dbReference type="ARBA" id="ARBA00023098"/>
    </source>
</evidence>
<dbReference type="PROSITE" id="PS00118">
    <property type="entry name" value="PA2_HIS"/>
    <property type="match status" value="1"/>
</dbReference>